<proteinExistence type="predicted"/>
<organism evidence="2 3">
    <name type="scientific">Pedobacter ginsengiterrae</name>
    <dbReference type="NCBI Taxonomy" id="871696"/>
    <lineage>
        <taxon>Bacteria</taxon>
        <taxon>Pseudomonadati</taxon>
        <taxon>Bacteroidota</taxon>
        <taxon>Sphingobacteriia</taxon>
        <taxon>Sphingobacteriales</taxon>
        <taxon>Sphingobacteriaceae</taxon>
        <taxon>Pedobacter</taxon>
    </lineage>
</organism>
<protein>
    <submittedName>
        <fullName evidence="2">Glycosyltransferase family 2 protein</fullName>
    </submittedName>
</protein>
<dbReference type="PANTHER" id="PTHR22916:SF3">
    <property type="entry name" value="UDP-GLCNAC:BETAGAL BETA-1,3-N-ACETYLGLUCOSAMINYLTRANSFERASE-LIKE PROTEIN 1"/>
    <property type="match status" value="1"/>
</dbReference>
<feature type="domain" description="Glycosyltransferase 2-like" evidence="1">
    <location>
        <begin position="62"/>
        <end position="173"/>
    </location>
</feature>
<dbReference type="EMBL" id="BAABAK010000003">
    <property type="protein sequence ID" value="GAA3956096.1"/>
    <property type="molecule type" value="Genomic_DNA"/>
</dbReference>
<gene>
    <name evidence="2" type="ORF">GCM10022246_07620</name>
</gene>
<dbReference type="PANTHER" id="PTHR22916">
    <property type="entry name" value="GLYCOSYLTRANSFERASE"/>
    <property type="match status" value="1"/>
</dbReference>
<reference evidence="3" key="1">
    <citation type="journal article" date="2019" name="Int. J. Syst. Evol. Microbiol.">
        <title>The Global Catalogue of Microorganisms (GCM) 10K type strain sequencing project: providing services to taxonomists for standard genome sequencing and annotation.</title>
        <authorList>
            <consortium name="The Broad Institute Genomics Platform"/>
            <consortium name="The Broad Institute Genome Sequencing Center for Infectious Disease"/>
            <person name="Wu L."/>
            <person name="Ma J."/>
        </authorList>
    </citation>
    <scope>NUCLEOTIDE SEQUENCE [LARGE SCALE GENOMIC DNA]</scope>
    <source>
        <strain evidence="3">JCM 17338</strain>
    </source>
</reference>
<dbReference type="Proteomes" id="UP001501081">
    <property type="component" value="Unassembled WGS sequence"/>
</dbReference>
<name>A0ABP7NYW0_9SPHI</name>
<sequence>MRKLFDQYRLCLQLKCACGVFYLGYYAVVTTNCQIDDYIPASVIFTILIAIGRLTKLGMKISIITVVYNAEAFLKDCIESIIAQTYSNIEYIVVDGGSKDDTISIIKQYSGFITHFISEKDEGLYDAINKGIKLATGDVIGILNSDDVLADQNIIQQVVRTFEQNKNTDGVYGDLNYIHPTKMRVVRGWKSKQANFNDIEEGWMPAHPTLYLKKMLFEKYGNYALDMGTASDYDLILRFFHKYKITATYLSLLMVNMRTGGVSNKSIKSLLLGLANDYKALKRNKIPNAIIVLFKKKFAKLSQFKR</sequence>
<dbReference type="InterPro" id="IPR029044">
    <property type="entry name" value="Nucleotide-diphossugar_trans"/>
</dbReference>
<dbReference type="Pfam" id="PF00535">
    <property type="entry name" value="Glycos_transf_2"/>
    <property type="match status" value="1"/>
</dbReference>
<evidence type="ECO:0000259" key="1">
    <source>
        <dbReference type="Pfam" id="PF00535"/>
    </source>
</evidence>
<accession>A0ABP7NYW0</accession>
<keyword evidence="3" id="KW-1185">Reference proteome</keyword>
<dbReference type="CDD" id="cd06433">
    <property type="entry name" value="GT_2_WfgS_like"/>
    <property type="match status" value="1"/>
</dbReference>
<evidence type="ECO:0000313" key="2">
    <source>
        <dbReference type="EMBL" id="GAA3956096.1"/>
    </source>
</evidence>
<dbReference type="InterPro" id="IPR001173">
    <property type="entry name" value="Glyco_trans_2-like"/>
</dbReference>
<dbReference type="Gene3D" id="3.90.550.10">
    <property type="entry name" value="Spore Coat Polysaccharide Biosynthesis Protein SpsA, Chain A"/>
    <property type="match status" value="1"/>
</dbReference>
<dbReference type="SUPFAM" id="SSF53448">
    <property type="entry name" value="Nucleotide-diphospho-sugar transferases"/>
    <property type="match status" value="1"/>
</dbReference>
<evidence type="ECO:0000313" key="3">
    <source>
        <dbReference type="Proteomes" id="UP001501081"/>
    </source>
</evidence>
<comment type="caution">
    <text evidence="2">The sequence shown here is derived from an EMBL/GenBank/DDBJ whole genome shotgun (WGS) entry which is preliminary data.</text>
</comment>
<dbReference type="RefSeq" id="WP_344765066.1">
    <property type="nucleotide sequence ID" value="NZ_BAABAK010000003.1"/>
</dbReference>